<keyword evidence="2 4" id="KW-0238">DNA-binding</keyword>
<dbReference type="Gene3D" id="1.10.10.60">
    <property type="entry name" value="Homeodomain-like"/>
    <property type="match status" value="1"/>
</dbReference>
<dbReference type="EMBL" id="QZFU01000023">
    <property type="protein sequence ID" value="RJO73834.1"/>
    <property type="molecule type" value="Genomic_DNA"/>
</dbReference>
<dbReference type="InterPro" id="IPR050109">
    <property type="entry name" value="HTH-type_TetR-like_transc_reg"/>
</dbReference>
<name>A0A3A4KVE4_9NOCA</name>
<evidence type="ECO:0000256" key="2">
    <source>
        <dbReference type="ARBA" id="ARBA00023125"/>
    </source>
</evidence>
<evidence type="ECO:0000313" key="6">
    <source>
        <dbReference type="EMBL" id="RJO73834.1"/>
    </source>
</evidence>
<dbReference type="Proteomes" id="UP000266677">
    <property type="component" value="Unassembled WGS sequence"/>
</dbReference>
<evidence type="ECO:0000256" key="3">
    <source>
        <dbReference type="ARBA" id="ARBA00023163"/>
    </source>
</evidence>
<dbReference type="PANTHER" id="PTHR30055:SF151">
    <property type="entry name" value="TRANSCRIPTIONAL REGULATORY PROTEIN"/>
    <property type="match status" value="1"/>
</dbReference>
<proteinExistence type="predicted"/>
<accession>A0A3A4KVE4</accession>
<dbReference type="GO" id="GO:0000976">
    <property type="term" value="F:transcription cis-regulatory region binding"/>
    <property type="evidence" value="ECO:0007669"/>
    <property type="project" value="TreeGrafter"/>
</dbReference>
<dbReference type="PRINTS" id="PR00455">
    <property type="entry name" value="HTHTETR"/>
</dbReference>
<feature type="domain" description="HTH tetR-type" evidence="5">
    <location>
        <begin position="13"/>
        <end position="73"/>
    </location>
</feature>
<organism evidence="6 7">
    <name type="scientific">Nocardia panacis</name>
    <dbReference type="NCBI Taxonomy" id="2340916"/>
    <lineage>
        <taxon>Bacteria</taxon>
        <taxon>Bacillati</taxon>
        <taxon>Actinomycetota</taxon>
        <taxon>Actinomycetes</taxon>
        <taxon>Mycobacteriales</taxon>
        <taxon>Nocardiaceae</taxon>
        <taxon>Nocardia</taxon>
    </lineage>
</organism>
<dbReference type="InterPro" id="IPR001647">
    <property type="entry name" value="HTH_TetR"/>
</dbReference>
<dbReference type="SUPFAM" id="SSF46689">
    <property type="entry name" value="Homeodomain-like"/>
    <property type="match status" value="1"/>
</dbReference>
<comment type="caution">
    <text evidence="6">The sequence shown here is derived from an EMBL/GenBank/DDBJ whole genome shotgun (WGS) entry which is preliminary data.</text>
</comment>
<reference evidence="6 7" key="1">
    <citation type="submission" date="2018-09" db="EMBL/GenBank/DDBJ databases">
        <title>YIM PH21274 draft genome.</title>
        <authorList>
            <person name="Miao C."/>
        </authorList>
    </citation>
    <scope>NUCLEOTIDE SEQUENCE [LARGE SCALE GENOMIC DNA]</scope>
    <source>
        <strain evidence="6 7">YIM PH 21724</strain>
    </source>
</reference>
<dbReference type="PANTHER" id="PTHR30055">
    <property type="entry name" value="HTH-TYPE TRANSCRIPTIONAL REGULATOR RUTR"/>
    <property type="match status" value="1"/>
</dbReference>
<dbReference type="RefSeq" id="WP_120042908.1">
    <property type="nucleotide sequence ID" value="NZ_QZFU01000023.1"/>
</dbReference>
<dbReference type="Gene3D" id="1.10.357.10">
    <property type="entry name" value="Tetracycline Repressor, domain 2"/>
    <property type="match status" value="1"/>
</dbReference>
<dbReference type="AlphaFoldDB" id="A0A3A4KVE4"/>
<dbReference type="OrthoDB" id="3358037at2"/>
<evidence type="ECO:0000313" key="7">
    <source>
        <dbReference type="Proteomes" id="UP000266677"/>
    </source>
</evidence>
<sequence length="221" mass="24786">MPSTARRTGRPPRTSRAEILAAAQRLIDRDGWQQLTIRRLAAETGTAATTLYHHVRDREDLLIQLLDHYAEAIERPALPDNPRQRIRTAATTMRDALAAAPWIVEILTADDLLGAGALWMVEAMVSGALDAGCTEDEAVRLYRSIWYYTVGEILVRTRAGQRRERTDPIFRDAVLHSRTTESEWPRLAALADRWPELAARDTYADGLRALVDGLLPPRPAD</sequence>
<dbReference type="Pfam" id="PF00440">
    <property type="entry name" value="TetR_N"/>
    <property type="match status" value="1"/>
</dbReference>
<keyword evidence="1" id="KW-0805">Transcription regulation</keyword>
<evidence type="ECO:0000256" key="1">
    <source>
        <dbReference type="ARBA" id="ARBA00023015"/>
    </source>
</evidence>
<dbReference type="InterPro" id="IPR009057">
    <property type="entry name" value="Homeodomain-like_sf"/>
</dbReference>
<dbReference type="PROSITE" id="PS50977">
    <property type="entry name" value="HTH_TETR_2"/>
    <property type="match status" value="1"/>
</dbReference>
<dbReference type="InterPro" id="IPR036271">
    <property type="entry name" value="Tet_transcr_reg_TetR-rel_C_sf"/>
</dbReference>
<feature type="DNA-binding region" description="H-T-H motif" evidence="4">
    <location>
        <begin position="36"/>
        <end position="55"/>
    </location>
</feature>
<keyword evidence="3" id="KW-0804">Transcription</keyword>
<evidence type="ECO:0000256" key="4">
    <source>
        <dbReference type="PROSITE-ProRule" id="PRU00335"/>
    </source>
</evidence>
<protein>
    <submittedName>
        <fullName evidence="6">TetR family transcriptional regulator</fullName>
    </submittedName>
</protein>
<dbReference type="InterPro" id="IPR004111">
    <property type="entry name" value="Repressor_TetR_C"/>
</dbReference>
<evidence type="ECO:0000259" key="5">
    <source>
        <dbReference type="PROSITE" id="PS50977"/>
    </source>
</evidence>
<dbReference type="Pfam" id="PF02909">
    <property type="entry name" value="TetR_C_1"/>
    <property type="match status" value="1"/>
</dbReference>
<dbReference type="GO" id="GO:0045892">
    <property type="term" value="P:negative regulation of DNA-templated transcription"/>
    <property type="evidence" value="ECO:0007669"/>
    <property type="project" value="InterPro"/>
</dbReference>
<dbReference type="SUPFAM" id="SSF48498">
    <property type="entry name" value="Tetracyclin repressor-like, C-terminal domain"/>
    <property type="match status" value="1"/>
</dbReference>
<dbReference type="GO" id="GO:0003700">
    <property type="term" value="F:DNA-binding transcription factor activity"/>
    <property type="evidence" value="ECO:0007669"/>
    <property type="project" value="TreeGrafter"/>
</dbReference>
<gene>
    <name evidence="6" type="ORF">D5S18_20825</name>
</gene>
<keyword evidence="7" id="KW-1185">Reference proteome</keyword>